<proteinExistence type="predicted"/>
<dbReference type="SUPFAM" id="SSF48452">
    <property type="entry name" value="TPR-like"/>
    <property type="match status" value="3"/>
</dbReference>
<dbReference type="EMBL" id="JBHTIT010000002">
    <property type="protein sequence ID" value="MFD0951005.1"/>
    <property type="molecule type" value="Genomic_DNA"/>
</dbReference>
<name>A0ABW3HJS1_9GAMM</name>
<dbReference type="SMART" id="SM00028">
    <property type="entry name" value="TPR"/>
    <property type="match status" value="6"/>
</dbReference>
<evidence type="ECO:0000313" key="11">
    <source>
        <dbReference type="Proteomes" id="UP001597044"/>
    </source>
</evidence>
<keyword evidence="6" id="KW-0135">Cellulose biosynthesis</keyword>
<evidence type="ECO:0000256" key="7">
    <source>
        <dbReference type="PROSITE-ProRule" id="PRU00339"/>
    </source>
</evidence>
<evidence type="ECO:0000259" key="9">
    <source>
        <dbReference type="Pfam" id="PF05420"/>
    </source>
</evidence>
<comment type="function">
    <text evidence="1">Required for maximal bacterial cellulose synthesis.</text>
</comment>
<evidence type="ECO:0000256" key="6">
    <source>
        <dbReference type="ARBA" id="ARBA00022916"/>
    </source>
</evidence>
<dbReference type="Pfam" id="PF05420">
    <property type="entry name" value="BCSC_C"/>
    <property type="match status" value="1"/>
</dbReference>
<evidence type="ECO:0000313" key="10">
    <source>
        <dbReference type="EMBL" id="MFD0951005.1"/>
    </source>
</evidence>
<reference evidence="11" key="1">
    <citation type="journal article" date="2019" name="Int. J. Syst. Evol. Microbiol.">
        <title>The Global Catalogue of Microorganisms (GCM) 10K type strain sequencing project: providing services to taxonomists for standard genome sequencing and annotation.</title>
        <authorList>
            <consortium name="The Broad Institute Genomics Platform"/>
            <consortium name="The Broad Institute Genome Sequencing Center for Infectious Disease"/>
            <person name="Wu L."/>
            <person name="Ma J."/>
        </authorList>
    </citation>
    <scope>NUCLEOTIDE SEQUENCE [LARGE SCALE GENOMIC DNA]</scope>
    <source>
        <strain evidence="11">CCUG 63419</strain>
    </source>
</reference>
<dbReference type="InterPro" id="IPR050498">
    <property type="entry name" value="Ycf3"/>
</dbReference>
<keyword evidence="4" id="KW-0677">Repeat</keyword>
<dbReference type="RefSeq" id="WP_379072386.1">
    <property type="nucleotide sequence ID" value="NZ_JBHTIT010000002.1"/>
</dbReference>
<dbReference type="InterPro" id="IPR011990">
    <property type="entry name" value="TPR-like_helical_dom_sf"/>
</dbReference>
<dbReference type="Pfam" id="PF13432">
    <property type="entry name" value="TPR_16"/>
    <property type="match status" value="2"/>
</dbReference>
<accession>A0ABW3HJS1</accession>
<feature type="chain" id="PRO_5045772131" evidence="8">
    <location>
        <begin position="22"/>
        <end position="1066"/>
    </location>
</feature>
<feature type="domain" description="Cellulose synthase operon C C-terminal" evidence="9">
    <location>
        <begin position="709"/>
        <end position="1046"/>
    </location>
</feature>
<evidence type="ECO:0000256" key="3">
    <source>
        <dbReference type="ARBA" id="ARBA00022729"/>
    </source>
</evidence>
<keyword evidence="5 7" id="KW-0802">TPR repeat</keyword>
<comment type="caution">
    <text evidence="10">The sequence shown here is derived from an EMBL/GenBank/DDBJ whole genome shotgun (WGS) entry which is preliminary data.</text>
</comment>
<gene>
    <name evidence="10" type="ORF">ACFQ0F_11535</name>
</gene>
<protein>
    <submittedName>
        <fullName evidence="10">Cellulose synthase subunit BcsC-related outer membrane protein</fullName>
    </submittedName>
</protein>
<evidence type="ECO:0000256" key="4">
    <source>
        <dbReference type="ARBA" id="ARBA00022737"/>
    </source>
</evidence>
<dbReference type="PANTHER" id="PTHR44858">
    <property type="entry name" value="TETRATRICOPEPTIDE REPEAT PROTEIN 6"/>
    <property type="match status" value="1"/>
</dbReference>
<organism evidence="10 11">
    <name type="scientific">Paraperlucidibaca wandonensis</name>
    <dbReference type="NCBI Taxonomy" id="1268273"/>
    <lineage>
        <taxon>Bacteria</taxon>
        <taxon>Pseudomonadati</taxon>
        <taxon>Pseudomonadota</taxon>
        <taxon>Gammaproteobacteria</taxon>
        <taxon>Moraxellales</taxon>
        <taxon>Moraxellaceae</taxon>
        <taxon>Paraperlucidibaca</taxon>
    </lineage>
</organism>
<evidence type="ECO:0000256" key="2">
    <source>
        <dbReference type="ARBA" id="ARBA00005186"/>
    </source>
</evidence>
<feature type="signal peptide" evidence="8">
    <location>
        <begin position="1"/>
        <end position="21"/>
    </location>
</feature>
<dbReference type="InterPro" id="IPR008410">
    <property type="entry name" value="BCSC_C"/>
</dbReference>
<comment type="pathway">
    <text evidence="2">Glycan metabolism; bacterial cellulose biosynthesis.</text>
</comment>
<keyword evidence="11" id="KW-1185">Reference proteome</keyword>
<keyword evidence="3 8" id="KW-0732">Signal</keyword>
<dbReference type="PROSITE" id="PS50005">
    <property type="entry name" value="TPR"/>
    <property type="match status" value="1"/>
</dbReference>
<evidence type="ECO:0000256" key="1">
    <source>
        <dbReference type="ARBA" id="ARBA00003476"/>
    </source>
</evidence>
<feature type="repeat" description="TPR" evidence="7">
    <location>
        <begin position="242"/>
        <end position="275"/>
    </location>
</feature>
<dbReference type="Gene3D" id="1.25.40.10">
    <property type="entry name" value="Tetratricopeptide repeat domain"/>
    <property type="match status" value="3"/>
</dbReference>
<evidence type="ECO:0000256" key="5">
    <source>
        <dbReference type="ARBA" id="ARBA00022803"/>
    </source>
</evidence>
<dbReference type="InterPro" id="IPR019734">
    <property type="entry name" value="TPR_rpt"/>
</dbReference>
<dbReference type="Proteomes" id="UP001597044">
    <property type="component" value="Unassembled WGS sequence"/>
</dbReference>
<evidence type="ECO:0000256" key="8">
    <source>
        <dbReference type="SAM" id="SignalP"/>
    </source>
</evidence>
<dbReference type="PANTHER" id="PTHR44858:SF1">
    <property type="entry name" value="UDP-N-ACETYLGLUCOSAMINE--PEPTIDE N-ACETYLGLUCOSAMINYLTRANSFERASE SPINDLY-RELATED"/>
    <property type="match status" value="1"/>
</dbReference>
<sequence length="1066" mass="116211">MRLRSLALAIATSSASVLALAAPIDTQLASVQLWLDKNRPDLAELALDKALLIAPTNAQALLLRVQLAYSADQPNQANAAIATLVKAHPNSSALAQAQAYRRLSSGDGRDFATAEIMARTGRGEAAVVMARRVFPKGPPGGDLSLRYYRLLASVPAYWATATDGLAQLVRDNPGQQRYREALNDMLSSPEGERRAEAAAELKRRNDPFVIARETALRDLQNDQTGRAEKALLALQKQRGNDAATLAGLGRIRMREGRHAEAVELFSQALKANNPDLRSELQSLKRTATFWASLASARKTRDTISLDEALKATSKALALQPHQADALNLRAQLLAEQGNKAGAEAAWKEALRFTPGHEGSLSNYLSWLAQEGRVAEARALLVEAGDRPELRETLARVKAGQLRDEADALVEKGDFAAAEKRLRLAQHEAPNDPWLAFDLAKVLQRQQRGDEGDAVMAPFANLNDGSSAYAYALFASSQDRFDDAEAALAAVPESELNESIVRYADELRLRRQLQILADAKSLSERQAAFVQAERLSQDDPDASAQVAKILIQRPDAKLPNGVEWMRERQANADPQASNIDWQFALADVLIAGNDPAGATVTLAPYTKSRQSLTNAQNSRLGGLQVDSFLGRGEMAEAAGDHAQAFQWFAQASEFEGKPVGNPNALSVEVEFAKTATERALTRNQKRLDGYVHTGLIYREKSGADGISTTRVTEIPTEIYWPIGYRGHFIGHIDQVSIDAGTLPTNLRDQAQFGQVLAKSPTGITPVSQSADGIALGVGFETDNYRFDLGTTPLGFAVTSWVGGLRYSDADATHYKSMELFRRPVQSSLLSYAGTRDPASGRVWGGVVRTGASFRFSNSVNGRTRAIGGRAAVLTGTSVATNEELRLSVSQSHDVIDRRDTQVNAGLGLTYWHFTKDLSEFSFGHGGYYSPQQYLSLDFPVRWTGRWKDYAYLLEPSVGLSWATSKDSPYHPTDAALQALAVANASANPILPNPIYAGGGGGVSMSYSLQGALEKRVAPNWFIGTGFRIDRAEFYSPNVLQLYLRYEIKPKRGLVEYPPRLLRTYADF</sequence>